<feature type="region of interest" description="Disordered" evidence="2">
    <location>
        <begin position="32"/>
        <end position="61"/>
    </location>
</feature>
<accession>A0A1R3JW05</accession>
<feature type="coiled-coil region" evidence="1">
    <location>
        <begin position="95"/>
        <end position="122"/>
    </location>
</feature>
<dbReference type="EMBL" id="AWWV01006955">
    <property type="protein sequence ID" value="OMO98971.1"/>
    <property type="molecule type" value="Genomic_DNA"/>
</dbReference>
<evidence type="ECO:0000256" key="2">
    <source>
        <dbReference type="SAM" id="MobiDB-lite"/>
    </source>
</evidence>
<evidence type="ECO:0000256" key="1">
    <source>
        <dbReference type="SAM" id="Coils"/>
    </source>
</evidence>
<evidence type="ECO:0000313" key="4">
    <source>
        <dbReference type="Proteomes" id="UP000188268"/>
    </source>
</evidence>
<dbReference type="PANTHER" id="PTHR37234">
    <property type="entry name" value="OS03G0319200 PROTEIN"/>
    <property type="match status" value="1"/>
</dbReference>
<dbReference type="Gramene" id="OMO98971">
    <property type="protein sequence ID" value="OMO98971"/>
    <property type="gene ID" value="CCACVL1_03988"/>
</dbReference>
<dbReference type="STRING" id="210143.A0A1R3JW05"/>
<evidence type="ECO:0008006" key="5">
    <source>
        <dbReference type="Google" id="ProtNLM"/>
    </source>
</evidence>
<reference evidence="3 4" key="1">
    <citation type="submission" date="2013-09" db="EMBL/GenBank/DDBJ databases">
        <title>Corchorus capsularis genome sequencing.</title>
        <authorList>
            <person name="Alam M."/>
            <person name="Haque M.S."/>
            <person name="Islam M.S."/>
            <person name="Emdad E.M."/>
            <person name="Islam M.M."/>
            <person name="Ahmed B."/>
            <person name="Halim A."/>
            <person name="Hossen Q.M.M."/>
            <person name="Hossain M.Z."/>
            <person name="Ahmed R."/>
            <person name="Khan M.M."/>
            <person name="Islam R."/>
            <person name="Rashid M.M."/>
            <person name="Khan S.A."/>
            <person name="Rahman M.S."/>
            <person name="Alam M."/>
        </authorList>
    </citation>
    <scope>NUCLEOTIDE SEQUENCE [LARGE SCALE GENOMIC DNA]</scope>
    <source>
        <strain evidence="4">cv. CVL-1</strain>
        <tissue evidence="3">Whole seedling</tissue>
    </source>
</reference>
<gene>
    <name evidence="3" type="ORF">CCACVL1_03988</name>
</gene>
<organism evidence="3 4">
    <name type="scientific">Corchorus capsularis</name>
    <name type="common">Jute</name>
    <dbReference type="NCBI Taxonomy" id="210143"/>
    <lineage>
        <taxon>Eukaryota</taxon>
        <taxon>Viridiplantae</taxon>
        <taxon>Streptophyta</taxon>
        <taxon>Embryophyta</taxon>
        <taxon>Tracheophyta</taxon>
        <taxon>Spermatophyta</taxon>
        <taxon>Magnoliopsida</taxon>
        <taxon>eudicotyledons</taxon>
        <taxon>Gunneridae</taxon>
        <taxon>Pentapetalae</taxon>
        <taxon>rosids</taxon>
        <taxon>malvids</taxon>
        <taxon>Malvales</taxon>
        <taxon>Malvaceae</taxon>
        <taxon>Grewioideae</taxon>
        <taxon>Apeibeae</taxon>
        <taxon>Corchorus</taxon>
    </lineage>
</organism>
<keyword evidence="1" id="KW-0175">Coiled coil</keyword>
<dbReference type="PANTHER" id="PTHR37234:SF1">
    <property type="entry name" value="OS03G0319200 PROTEIN"/>
    <property type="match status" value="1"/>
</dbReference>
<feature type="compositionally biased region" description="Polar residues" evidence="2">
    <location>
        <begin position="33"/>
        <end position="42"/>
    </location>
</feature>
<comment type="caution">
    <text evidence="3">The sequence shown here is derived from an EMBL/GenBank/DDBJ whole genome shotgun (WGS) entry which is preliminary data.</text>
</comment>
<proteinExistence type="predicted"/>
<dbReference type="OMA" id="DHEYKAN"/>
<protein>
    <recommendedName>
        <fullName evidence="5">DUF3741 domain-containing protein</fullName>
    </recommendedName>
</protein>
<sequence length="242" mass="27421">MKRQSSSSRRKQSSIGCMSAIFNLLSKQHNRSKFLTSSKETPPTSPMLPSEMRRSNSVEMSPRHTVVTRLMGLDKFPEPAADSTADKRRKLLGALDKCDEDLKALQSIVEAVKKKKNNYNIETNKSLEAVIHDLKKGINGGKLQLKNTKPGEEEHISFIARRRRNDNMEMSGLWRISKAMAESVDGVCKDIAWGEKREIGRIGLALQDHICKDLIEEIVREMQCCYTTYSLPYQACKRGLSF</sequence>
<name>A0A1R3JW05_COCAP</name>
<dbReference type="Proteomes" id="UP000188268">
    <property type="component" value="Unassembled WGS sequence"/>
</dbReference>
<evidence type="ECO:0000313" key="3">
    <source>
        <dbReference type="EMBL" id="OMO98971.1"/>
    </source>
</evidence>
<dbReference type="AlphaFoldDB" id="A0A1R3JW05"/>
<dbReference type="OrthoDB" id="780613at2759"/>
<keyword evidence="4" id="KW-1185">Reference proteome</keyword>